<dbReference type="PANTHER" id="PTHR23501:SF87">
    <property type="entry name" value="SIDEROPHORE IRON TRANSPORTER 2"/>
    <property type="match status" value="1"/>
</dbReference>
<dbReference type="PANTHER" id="PTHR23501">
    <property type="entry name" value="MAJOR FACILITATOR SUPERFAMILY"/>
    <property type="match status" value="1"/>
</dbReference>
<dbReference type="SUPFAM" id="SSF103473">
    <property type="entry name" value="MFS general substrate transporter"/>
    <property type="match status" value="1"/>
</dbReference>
<proteinExistence type="predicted"/>
<evidence type="ECO:0000256" key="4">
    <source>
        <dbReference type="ARBA" id="ARBA00023136"/>
    </source>
</evidence>
<dbReference type="AlphaFoldDB" id="A0A8H5F0K0"/>
<comment type="subcellular location">
    <subcellularLocation>
        <location evidence="1">Membrane</location>
        <topology evidence="1">Multi-pass membrane protein</topology>
    </subcellularLocation>
</comment>
<dbReference type="GO" id="GO:0022857">
    <property type="term" value="F:transmembrane transporter activity"/>
    <property type="evidence" value="ECO:0007669"/>
    <property type="project" value="TreeGrafter"/>
</dbReference>
<evidence type="ECO:0000313" key="6">
    <source>
        <dbReference type="Proteomes" id="UP000567179"/>
    </source>
</evidence>
<dbReference type="EMBL" id="JAACJJ010000029">
    <property type="protein sequence ID" value="KAF5319420.1"/>
    <property type="molecule type" value="Genomic_DNA"/>
</dbReference>
<keyword evidence="6" id="KW-1185">Reference proteome</keyword>
<keyword evidence="2" id="KW-0812">Transmembrane</keyword>
<name>A0A8H5F0K0_9AGAR</name>
<gene>
    <name evidence="5" type="ORF">D9619_008798</name>
</gene>
<sequence length="275" mass="29607">MLRYKKLSTNLRNFPEDGADHHRLLIPAYVYDSSELKFAKYPVVAGLFVFNRSVGIACLVEAFNFHRLHRQAVVAALTQVLLADADGRVHHVWHPRRVLMRLVHRSQPILIAGLAIRALGCGLVCHSRGANASDVEVVFSEIIQGVSGGFAPVSLKVSAQAAVPHADIAVVTSLALLITEIGGAISTAICRHLVRHDALSPRASPPFLSDADRALLYSSIYGAAQFTCGHPVRESVFLAYDDVMKIVAIVATVFGALPQLLDAELVAGRSAECCG</sequence>
<organism evidence="5 6">
    <name type="scientific">Psilocybe cf. subviscida</name>
    <dbReference type="NCBI Taxonomy" id="2480587"/>
    <lineage>
        <taxon>Eukaryota</taxon>
        <taxon>Fungi</taxon>
        <taxon>Dikarya</taxon>
        <taxon>Basidiomycota</taxon>
        <taxon>Agaricomycotina</taxon>
        <taxon>Agaricomycetes</taxon>
        <taxon>Agaricomycetidae</taxon>
        <taxon>Agaricales</taxon>
        <taxon>Agaricineae</taxon>
        <taxon>Strophariaceae</taxon>
        <taxon>Psilocybe</taxon>
    </lineage>
</organism>
<protein>
    <submittedName>
        <fullName evidence="5">Uncharacterized protein</fullName>
    </submittedName>
</protein>
<dbReference type="GO" id="GO:0005886">
    <property type="term" value="C:plasma membrane"/>
    <property type="evidence" value="ECO:0007669"/>
    <property type="project" value="TreeGrafter"/>
</dbReference>
<evidence type="ECO:0000256" key="1">
    <source>
        <dbReference type="ARBA" id="ARBA00004141"/>
    </source>
</evidence>
<reference evidence="5 6" key="1">
    <citation type="journal article" date="2020" name="ISME J.">
        <title>Uncovering the hidden diversity of litter-decomposition mechanisms in mushroom-forming fungi.</title>
        <authorList>
            <person name="Floudas D."/>
            <person name="Bentzer J."/>
            <person name="Ahren D."/>
            <person name="Johansson T."/>
            <person name="Persson P."/>
            <person name="Tunlid A."/>
        </authorList>
    </citation>
    <scope>NUCLEOTIDE SEQUENCE [LARGE SCALE GENOMIC DNA]</scope>
    <source>
        <strain evidence="5 6">CBS 101986</strain>
    </source>
</reference>
<evidence type="ECO:0000313" key="5">
    <source>
        <dbReference type="EMBL" id="KAF5319420.1"/>
    </source>
</evidence>
<dbReference type="Proteomes" id="UP000567179">
    <property type="component" value="Unassembled WGS sequence"/>
</dbReference>
<evidence type="ECO:0000256" key="3">
    <source>
        <dbReference type="ARBA" id="ARBA00022989"/>
    </source>
</evidence>
<evidence type="ECO:0000256" key="2">
    <source>
        <dbReference type="ARBA" id="ARBA00022692"/>
    </source>
</evidence>
<accession>A0A8H5F0K0</accession>
<dbReference type="InterPro" id="IPR036259">
    <property type="entry name" value="MFS_trans_sf"/>
</dbReference>
<dbReference type="OrthoDB" id="2241241at2759"/>
<comment type="caution">
    <text evidence="5">The sequence shown here is derived from an EMBL/GenBank/DDBJ whole genome shotgun (WGS) entry which is preliminary data.</text>
</comment>
<keyword evidence="4" id="KW-0472">Membrane</keyword>
<keyword evidence="3" id="KW-1133">Transmembrane helix</keyword>